<organism evidence="1 2">
    <name type="scientific">Dyadobacter frigoris</name>
    <dbReference type="NCBI Taxonomy" id="2576211"/>
    <lineage>
        <taxon>Bacteria</taxon>
        <taxon>Pseudomonadati</taxon>
        <taxon>Bacteroidota</taxon>
        <taxon>Cytophagia</taxon>
        <taxon>Cytophagales</taxon>
        <taxon>Spirosomataceae</taxon>
        <taxon>Dyadobacter</taxon>
    </lineage>
</organism>
<keyword evidence="2" id="KW-1185">Reference proteome</keyword>
<reference evidence="1 2" key="1">
    <citation type="submission" date="2019-05" db="EMBL/GenBank/DDBJ databases">
        <title>Dyadobacter AR-3-8 sp. nov., isolated from arctic soil.</title>
        <authorList>
            <person name="Chaudhary D.K."/>
        </authorList>
    </citation>
    <scope>NUCLEOTIDE SEQUENCE [LARGE SCALE GENOMIC DNA]</scope>
    <source>
        <strain evidence="1 2">AR-3-8</strain>
    </source>
</reference>
<name>A0A4U6CPY9_9BACT</name>
<evidence type="ECO:0008006" key="3">
    <source>
        <dbReference type="Google" id="ProtNLM"/>
    </source>
</evidence>
<dbReference type="Proteomes" id="UP000304900">
    <property type="component" value="Unassembled WGS sequence"/>
</dbReference>
<sequence>MPTIITNLILIITFVIKILNPNSLELASNRLRELTSKNESDKKGSLEDFLKNYNQIEYILEKYGTAFSNNDLQDYDTFRRRIAKSKLVNILFKEEKIDYNLRNNLIKLISFRNSIIHGSELFVSKDDVELSESILNQLKSILQIM</sequence>
<protein>
    <recommendedName>
        <fullName evidence="3">RiboL-PSP-HEPN domain-containing protein</fullName>
    </recommendedName>
</protein>
<proteinExistence type="predicted"/>
<evidence type="ECO:0000313" key="2">
    <source>
        <dbReference type="Proteomes" id="UP000304900"/>
    </source>
</evidence>
<dbReference type="AlphaFoldDB" id="A0A4U6CPY9"/>
<accession>A0A4U6CPY9</accession>
<evidence type="ECO:0000313" key="1">
    <source>
        <dbReference type="EMBL" id="TKT86540.1"/>
    </source>
</evidence>
<dbReference type="RefSeq" id="WP_137344134.1">
    <property type="nucleotide sequence ID" value="NZ_SZVO01000024.1"/>
</dbReference>
<comment type="caution">
    <text evidence="1">The sequence shown here is derived from an EMBL/GenBank/DDBJ whole genome shotgun (WGS) entry which is preliminary data.</text>
</comment>
<dbReference type="OrthoDB" id="7061504at2"/>
<gene>
    <name evidence="1" type="ORF">FDK13_32185</name>
</gene>
<dbReference type="EMBL" id="SZVO01000024">
    <property type="protein sequence ID" value="TKT86540.1"/>
    <property type="molecule type" value="Genomic_DNA"/>
</dbReference>